<name>A0A2U0U4S5_9BACT</name>
<accession>A0A2U0U4S5</accession>
<dbReference type="RefSeq" id="WP_116616916.1">
    <property type="nucleotide sequence ID" value="NZ_QENY01000015.1"/>
</dbReference>
<keyword evidence="2" id="KW-1185">Reference proteome</keyword>
<protein>
    <submittedName>
        <fullName evidence="1">Uncharacterized protein</fullName>
    </submittedName>
</protein>
<comment type="caution">
    <text evidence="1">The sequence shown here is derived from an EMBL/GenBank/DDBJ whole genome shotgun (WGS) entry which is preliminary data.</text>
</comment>
<reference evidence="1 2" key="1">
    <citation type="submission" date="2018-05" db="EMBL/GenBank/DDBJ databases">
        <title>Genomic Encyclopedia of Type Strains, Phase IV (KMG-IV): sequencing the most valuable type-strain genomes for metagenomic binning, comparative biology and taxonomic classification.</title>
        <authorList>
            <person name="Goeker M."/>
        </authorList>
    </citation>
    <scope>NUCLEOTIDE SEQUENCE [LARGE SCALE GENOMIC DNA]</scope>
    <source>
        <strain evidence="1 2">DSM 100333</strain>
    </source>
</reference>
<proteinExistence type="predicted"/>
<evidence type="ECO:0000313" key="1">
    <source>
        <dbReference type="EMBL" id="PVX51715.1"/>
    </source>
</evidence>
<sequence length="78" mass="8951">MNAIDTTNMCLHLQKKLFEPEGIYHAIWQAMEEDESLTAVLRNCQLHIYRDGKKILVLAGKAEPKVIREDNLNSLLNT</sequence>
<dbReference type="OrthoDB" id="1070483at2"/>
<dbReference type="EMBL" id="QENY01000015">
    <property type="protein sequence ID" value="PVX51715.1"/>
    <property type="molecule type" value="Genomic_DNA"/>
</dbReference>
<dbReference type="Proteomes" id="UP000245870">
    <property type="component" value="Unassembled WGS sequence"/>
</dbReference>
<gene>
    <name evidence="1" type="ORF">C7379_11567</name>
</gene>
<dbReference type="AlphaFoldDB" id="A0A2U0U4S5"/>
<evidence type="ECO:0000313" key="2">
    <source>
        <dbReference type="Proteomes" id="UP000245870"/>
    </source>
</evidence>
<organism evidence="1 2">
    <name type="scientific">Hallella colorans</name>
    <dbReference type="NCBI Taxonomy" id="1703337"/>
    <lineage>
        <taxon>Bacteria</taxon>
        <taxon>Pseudomonadati</taxon>
        <taxon>Bacteroidota</taxon>
        <taxon>Bacteroidia</taxon>
        <taxon>Bacteroidales</taxon>
        <taxon>Prevotellaceae</taxon>
        <taxon>Hallella</taxon>
    </lineage>
</organism>